<reference evidence="9" key="2">
    <citation type="journal article" date="2014" name="Mol. Biochem. Parasitol.">
        <title>Capturing the variant surface glycoprotein repertoire (the VSGnome) of Trypanosoma brucei Lister 427.</title>
        <authorList>
            <person name="Cross G.A."/>
            <person name="Kim H.S."/>
            <person name="Wickstead B."/>
        </authorList>
    </citation>
    <scope>NUCLEOTIDE SEQUENCE</scope>
    <source>
        <strain evidence="9">Lister 427</strain>
    </source>
</reference>
<feature type="chain" id="PRO_5004057500" evidence="7">
    <location>
        <begin position="23"/>
        <end position="413"/>
    </location>
</feature>
<dbReference type="AlphaFoldDB" id="M4SWR1"/>
<name>M4SWR1_9TRYP</name>
<dbReference type="GO" id="GO:0098552">
    <property type="term" value="C:side of membrane"/>
    <property type="evidence" value="ECO:0007669"/>
    <property type="project" value="UniProtKB-KW"/>
</dbReference>
<proteinExistence type="predicted"/>
<dbReference type="InterPro" id="IPR001812">
    <property type="entry name" value="Trypano_VSG_A_N_dom"/>
</dbReference>
<evidence type="ECO:0000256" key="7">
    <source>
        <dbReference type="SAM" id="SignalP"/>
    </source>
</evidence>
<evidence type="ECO:0000256" key="5">
    <source>
        <dbReference type="ARBA" id="ARBA00023180"/>
    </source>
</evidence>
<keyword evidence="5" id="KW-0325">Glycoprotein</keyword>
<feature type="domain" description="Trypanosome variant surface glycoprotein A-type N-terminal" evidence="8">
    <location>
        <begin position="9"/>
        <end position="379"/>
    </location>
</feature>
<evidence type="ECO:0000256" key="2">
    <source>
        <dbReference type="ARBA" id="ARBA00022475"/>
    </source>
</evidence>
<keyword evidence="7" id="KW-0732">Signal</keyword>
<dbReference type="Gene3D" id="1.10.470.10">
    <property type="entry name" value="Variant Surface Glycoprotein, subunit A, domain 2"/>
    <property type="match status" value="1"/>
</dbReference>
<evidence type="ECO:0000313" key="9">
    <source>
        <dbReference type="EMBL" id="AGH60858.1"/>
    </source>
</evidence>
<keyword evidence="4" id="KW-0472">Membrane</keyword>
<keyword evidence="2" id="KW-1003">Cell membrane</keyword>
<dbReference type="GO" id="GO:0005886">
    <property type="term" value="C:plasma membrane"/>
    <property type="evidence" value="ECO:0007669"/>
    <property type="project" value="UniProtKB-SubCell"/>
</dbReference>
<dbReference type="GO" id="GO:0042783">
    <property type="term" value="P:symbiont-mediated evasion of host immune response"/>
    <property type="evidence" value="ECO:0007669"/>
    <property type="project" value="InterPro"/>
</dbReference>
<dbReference type="VEuPathDB" id="TriTrypDB:Tb927.9.1050"/>
<comment type="subcellular location">
    <subcellularLocation>
        <location evidence="1">Cell membrane</location>
        <topology evidence="1">Lipid-anchor</topology>
        <topology evidence="1">GPI-anchor</topology>
    </subcellularLocation>
</comment>
<dbReference type="Gene3D" id="3.90.150.10">
    <property type="entry name" value="Variant Surface Glycoprotein, subunit A domain 1"/>
    <property type="match status" value="1"/>
</dbReference>
<reference evidence="9" key="1">
    <citation type="submission" date="2013-02" db="EMBL/GenBank/DDBJ databases">
        <authorList>
            <person name="Cross G.A.M."/>
            <person name="Kim H.-S."/>
            <person name="Wickstead B."/>
        </authorList>
    </citation>
    <scope>NUCLEOTIDE SEQUENCE</scope>
    <source>
        <strain evidence="9">Lister 427</strain>
    </source>
</reference>
<keyword evidence="3" id="KW-0336">GPI-anchor</keyword>
<organism evidence="9">
    <name type="scientific">Trypanosoma brucei</name>
    <dbReference type="NCBI Taxonomy" id="5691"/>
    <lineage>
        <taxon>Eukaryota</taxon>
        <taxon>Discoba</taxon>
        <taxon>Euglenozoa</taxon>
        <taxon>Kinetoplastea</taxon>
        <taxon>Metakinetoplastina</taxon>
        <taxon>Trypanosomatida</taxon>
        <taxon>Trypanosomatidae</taxon>
        <taxon>Trypanosoma</taxon>
    </lineage>
</organism>
<evidence type="ECO:0000256" key="4">
    <source>
        <dbReference type="ARBA" id="ARBA00023136"/>
    </source>
</evidence>
<keyword evidence="6" id="KW-0449">Lipoprotein</keyword>
<feature type="signal peptide" evidence="7">
    <location>
        <begin position="1"/>
        <end position="22"/>
    </location>
</feature>
<evidence type="ECO:0000256" key="6">
    <source>
        <dbReference type="ARBA" id="ARBA00023288"/>
    </source>
</evidence>
<evidence type="ECO:0000256" key="3">
    <source>
        <dbReference type="ARBA" id="ARBA00022622"/>
    </source>
</evidence>
<accession>M4SWR1</accession>
<dbReference type="EMBL" id="KC613427">
    <property type="protein sequence ID" value="AGH60858.1"/>
    <property type="molecule type" value="Genomic_DNA"/>
</dbReference>
<dbReference type="SUPFAM" id="SSF58087">
    <property type="entry name" value="Variant surface glycoprotein (N-terminal domain)"/>
    <property type="match status" value="1"/>
</dbReference>
<dbReference type="Pfam" id="PF00913">
    <property type="entry name" value="Trypan_glycop"/>
    <property type="match status" value="1"/>
</dbReference>
<dbReference type="VEuPathDB" id="TriTrypDB:Tb427_000171500"/>
<protein>
    <submittedName>
        <fullName evidence="9">Variant surface glycoprotein 1962</fullName>
    </submittedName>
</protein>
<sequence>MFSGKVAILVLTTSFIADKACATFVALPSESWKPQCGLAKELRKLPGLSKSKVDGEFAAYAALEKTKLRLLIFATKNPADTDAVLLRALAEAAEAKQEAIRNAAGTVVQKGLKATAYAAEMAGAITSAIQTLKAANDGTNYCLNKAGKSGDGSTEVDKEGCSTLQLDADLTAQQIEPTVIDNDGFKTHTGLTGPTAKGQAAKCGFFAAAQGAQSATAGVQIGNNGAKISLALGLIEAAATDSPTRKDLSNFKTSASREAATFFGRAHGAIMAINQQTNNPLGTETDENIMKALTLEPAALAAIKEQLAASETGGKVSGYDKRDNALKTDYFGAGGEKITPLWNKIKDENVAGSSDVVDKKVKLSTLATEQQLRQVLLYYRNRIAKETTRKQQEIDRLTKANTVTNKGAETDAT</sequence>
<evidence type="ECO:0000259" key="8">
    <source>
        <dbReference type="Pfam" id="PF00913"/>
    </source>
</evidence>
<dbReference type="VEuPathDB" id="TriTrypDB:Tb1125.Tb11.v5.1017"/>
<evidence type="ECO:0000256" key="1">
    <source>
        <dbReference type="ARBA" id="ARBA00004609"/>
    </source>
</evidence>